<dbReference type="InterPro" id="IPR019734">
    <property type="entry name" value="TPR_rpt"/>
</dbReference>
<feature type="chain" id="PRO_5031533861" evidence="3">
    <location>
        <begin position="37"/>
        <end position="637"/>
    </location>
</feature>
<dbReference type="EMBL" id="JACHIO010000028">
    <property type="protein sequence ID" value="MBB5066474.1"/>
    <property type="molecule type" value="Genomic_DNA"/>
</dbReference>
<dbReference type="InterPro" id="IPR013783">
    <property type="entry name" value="Ig-like_fold"/>
</dbReference>
<feature type="region of interest" description="Disordered" evidence="2">
    <location>
        <begin position="452"/>
        <end position="492"/>
    </location>
</feature>
<dbReference type="SUPFAM" id="SSF52833">
    <property type="entry name" value="Thioredoxin-like"/>
    <property type="match status" value="1"/>
</dbReference>
<dbReference type="RefSeq" id="WP_184260150.1">
    <property type="nucleotide sequence ID" value="NZ_JACHIO010000028.1"/>
</dbReference>
<feature type="signal peptide" evidence="3">
    <location>
        <begin position="1"/>
        <end position="36"/>
    </location>
</feature>
<dbReference type="AlphaFoldDB" id="A0A7W7ZUL6"/>
<dbReference type="Proteomes" id="UP000584867">
    <property type="component" value="Unassembled WGS sequence"/>
</dbReference>
<feature type="repeat" description="TPR" evidence="1">
    <location>
        <begin position="192"/>
        <end position="225"/>
    </location>
</feature>
<evidence type="ECO:0000256" key="2">
    <source>
        <dbReference type="SAM" id="MobiDB-lite"/>
    </source>
</evidence>
<accession>A0A7W7ZUL6</accession>
<dbReference type="Gene3D" id="1.25.40.10">
    <property type="entry name" value="Tetratricopeptide repeat domain"/>
    <property type="match status" value="1"/>
</dbReference>
<evidence type="ECO:0000256" key="1">
    <source>
        <dbReference type="PROSITE-ProRule" id="PRU00339"/>
    </source>
</evidence>
<keyword evidence="1" id="KW-0802">TPR repeat</keyword>
<comment type="caution">
    <text evidence="4">The sequence shown here is derived from an EMBL/GenBank/DDBJ whole genome shotgun (WGS) entry which is preliminary data.</text>
</comment>
<dbReference type="PROSITE" id="PS50005">
    <property type="entry name" value="TPR"/>
    <property type="match status" value="1"/>
</dbReference>
<dbReference type="Gene3D" id="2.60.40.10">
    <property type="entry name" value="Immunoglobulins"/>
    <property type="match status" value="1"/>
</dbReference>
<dbReference type="InterPro" id="IPR036249">
    <property type="entry name" value="Thioredoxin-like_sf"/>
</dbReference>
<name>A0A7W7ZUL6_9BACT</name>
<sequence>MILATGVPGKFFQSSFAARTASAVVFSGLFVLTSLAAAAQAAPAMRKAADERAYAAAAATADPVQRVTALDSFIKTYPKSHQIGRARSLRLNTLIDYLPDHTDDLKRAEKDEIRSSDKGFERLESEAEIAERYAEAGPNGILLPEAEKLATHAEHHLDEATWDSGQTELYKQFKVALPQPDKLHQVYVESTANIYLALADVYIHEHKFAEAKPLLDKAYAIQPADVATNAIRAEYALANHDNSDALTYFERAAVANDISELFSDLAKKYHATLVQLYRDANNGSDSGLDTALDARYNEVFPAPFTPEKVAPIHSGHVALLELFTGSGCPPCIGGDLAVDALLAQYPRTDLIALTFDEHVPRPDPLTNPDSVARAELFHAIHTPGFVLDGTPLSIYGSYRDHSKEVYAKLQTMTATEIAAPSNVKLTLTASFSMAGEIQVHADVTTGMQEETTKLITEPKPTEPPKKPEEAKKESDAAKKEDKKQKPAAAAAAAPAVAAAPPLPPVPHLVVNFALVEDDIRYSGENGIRFHRMVVRSLAKPADTGFPLDFNKTTTADASFNMAAISAKLHDYLVGYAQSNDKFGPLQWRSMPTTMNPQHLYVVAWVQDTTTNRVLQSAIAAINGQSTNTSETAYKESN</sequence>
<organism evidence="4 5">
    <name type="scientific">Granulicella mallensis</name>
    <dbReference type="NCBI Taxonomy" id="940614"/>
    <lineage>
        <taxon>Bacteria</taxon>
        <taxon>Pseudomonadati</taxon>
        <taxon>Acidobacteriota</taxon>
        <taxon>Terriglobia</taxon>
        <taxon>Terriglobales</taxon>
        <taxon>Acidobacteriaceae</taxon>
        <taxon>Granulicella</taxon>
    </lineage>
</organism>
<protein>
    <submittedName>
        <fullName evidence="4">Tetratricopeptide (TPR) repeat protein</fullName>
    </submittedName>
</protein>
<feature type="compositionally biased region" description="Basic and acidic residues" evidence="2">
    <location>
        <begin position="459"/>
        <end position="484"/>
    </location>
</feature>
<keyword evidence="3" id="KW-0732">Signal</keyword>
<proteinExistence type="predicted"/>
<evidence type="ECO:0000313" key="4">
    <source>
        <dbReference type="EMBL" id="MBB5066474.1"/>
    </source>
</evidence>
<evidence type="ECO:0000256" key="3">
    <source>
        <dbReference type="SAM" id="SignalP"/>
    </source>
</evidence>
<dbReference type="InterPro" id="IPR011990">
    <property type="entry name" value="TPR-like_helical_dom_sf"/>
</dbReference>
<dbReference type="SUPFAM" id="SSF48452">
    <property type="entry name" value="TPR-like"/>
    <property type="match status" value="1"/>
</dbReference>
<reference evidence="4 5" key="1">
    <citation type="submission" date="2020-08" db="EMBL/GenBank/DDBJ databases">
        <title>Genomic Encyclopedia of Type Strains, Phase IV (KMG-V): Genome sequencing to study the core and pangenomes of soil and plant-associated prokaryotes.</title>
        <authorList>
            <person name="Whitman W."/>
        </authorList>
    </citation>
    <scope>NUCLEOTIDE SEQUENCE [LARGE SCALE GENOMIC DNA]</scope>
    <source>
        <strain evidence="4 5">X5P3</strain>
    </source>
</reference>
<gene>
    <name evidence="4" type="ORF">HDF15_004854</name>
</gene>
<evidence type="ECO:0000313" key="5">
    <source>
        <dbReference type="Proteomes" id="UP000584867"/>
    </source>
</evidence>